<evidence type="ECO:0000256" key="5">
    <source>
        <dbReference type="ARBA" id="ARBA00022989"/>
    </source>
</evidence>
<comment type="subcellular location">
    <subcellularLocation>
        <location evidence="1">Membrane</location>
        <topology evidence="1">Single-pass type I membrane protein</topology>
    </subcellularLocation>
</comment>
<feature type="compositionally biased region" description="Polar residues" evidence="9">
    <location>
        <begin position="187"/>
        <end position="202"/>
    </location>
</feature>
<feature type="region of interest" description="Disordered" evidence="9">
    <location>
        <begin position="183"/>
        <end position="235"/>
    </location>
</feature>
<reference evidence="13" key="1">
    <citation type="submission" date="2020-04" db="EMBL/GenBank/DDBJ databases">
        <authorList>
            <person name="Alioto T."/>
            <person name="Alioto T."/>
            <person name="Gomez Garrido J."/>
        </authorList>
    </citation>
    <scope>NUCLEOTIDE SEQUENCE</scope>
    <source>
        <strain evidence="13">A484AB</strain>
    </source>
</reference>
<feature type="compositionally biased region" description="Polar residues" evidence="9">
    <location>
        <begin position="43"/>
        <end position="53"/>
    </location>
</feature>
<feature type="transmembrane region" description="Helical" evidence="10">
    <location>
        <begin position="300"/>
        <end position="320"/>
    </location>
</feature>
<dbReference type="InterPro" id="IPR003585">
    <property type="entry name" value="Neurexin-like"/>
</dbReference>
<dbReference type="Proteomes" id="UP001152795">
    <property type="component" value="Unassembled WGS sequence"/>
</dbReference>
<feature type="chain" id="PRO_5043893464" description="Neurexin/syndecan/glycophorin C domain-containing protein" evidence="11">
    <location>
        <begin position="20"/>
        <end position="354"/>
    </location>
</feature>
<keyword evidence="14" id="KW-1185">Reference proteome</keyword>
<feature type="signal peptide" evidence="11">
    <location>
        <begin position="1"/>
        <end position="19"/>
    </location>
</feature>
<evidence type="ECO:0000256" key="10">
    <source>
        <dbReference type="SAM" id="Phobius"/>
    </source>
</evidence>
<evidence type="ECO:0000256" key="6">
    <source>
        <dbReference type="ARBA" id="ARBA00023136"/>
    </source>
</evidence>
<protein>
    <recommendedName>
        <fullName evidence="12">Neurexin/syndecan/glycophorin C domain-containing protein</fullName>
    </recommendedName>
</protein>
<accession>A0A6S7GJ93</accession>
<feature type="region of interest" description="Disordered" evidence="9">
    <location>
        <begin position="23"/>
        <end position="151"/>
    </location>
</feature>
<dbReference type="PANTHER" id="PTHR10915:SF1">
    <property type="entry name" value="SYNDECAN"/>
    <property type="match status" value="1"/>
</dbReference>
<feature type="compositionally biased region" description="Low complexity" evidence="9">
    <location>
        <begin position="208"/>
        <end position="234"/>
    </location>
</feature>
<evidence type="ECO:0000256" key="9">
    <source>
        <dbReference type="SAM" id="MobiDB-lite"/>
    </source>
</evidence>
<dbReference type="EMBL" id="CACRXK020000817">
    <property type="protein sequence ID" value="CAB3985021.1"/>
    <property type="molecule type" value="Genomic_DNA"/>
</dbReference>
<feature type="compositionally biased region" description="Low complexity" evidence="9">
    <location>
        <begin position="108"/>
        <end position="117"/>
    </location>
</feature>
<feature type="compositionally biased region" description="Low complexity" evidence="9">
    <location>
        <begin position="71"/>
        <end position="99"/>
    </location>
</feature>
<dbReference type="PANTHER" id="PTHR10915">
    <property type="entry name" value="SYNDECAN"/>
    <property type="match status" value="1"/>
</dbReference>
<keyword evidence="7" id="KW-0325">Glycoprotein</keyword>
<evidence type="ECO:0000313" key="14">
    <source>
        <dbReference type="Proteomes" id="UP001152795"/>
    </source>
</evidence>
<comment type="similarity">
    <text evidence="2">Belongs to the syndecan proteoglycan family.</text>
</comment>
<keyword evidence="4" id="KW-0654">Proteoglycan</keyword>
<dbReference type="GO" id="GO:0016477">
    <property type="term" value="P:cell migration"/>
    <property type="evidence" value="ECO:0007669"/>
    <property type="project" value="TreeGrafter"/>
</dbReference>
<dbReference type="InterPro" id="IPR027789">
    <property type="entry name" value="Syndecan/Neurexin_dom"/>
</dbReference>
<comment type="caution">
    <text evidence="13">The sequence shown here is derived from an EMBL/GenBank/DDBJ whole genome shotgun (WGS) entry which is preliminary data.</text>
</comment>
<evidence type="ECO:0000259" key="12">
    <source>
        <dbReference type="SMART" id="SM00294"/>
    </source>
</evidence>
<organism evidence="13 14">
    <name type="scientific">Paramuricea clavata</name>
    <name type="common">Red gorgonian</name>
    <name type="synonym">Violescent sea-whip</name>
    <dbReference type="NCBI Taxonomy" id="317549"/>
    <lineage>
        <taxon>Eukaryota</taxon>
        <taxon>Metazoa</taxon>
        <taxon>Cnidaria</taxon>
        <taxon>Anthozoa</taxon>
        <taxon>Octocorallia</taxon>
        <taxon>Malacalcyonacea</taxon>
        <taxon>Plexauridae</taxon>
        <taxon>Paramuricea</taxon>
    </lineage>
</organism>
<evidence type="ECO:0000256" key="4">
    <source>
        <dbReference type="ARBA" id="ARBA00022974"/>
    </source>
</evidence>
<sequence length="354" mass="38305">MRGVILVALFGYLAVVLYAESEPTKQVSSGSGDGIDDQVIYITPTNGTKPPTDSTDDYGSGVDDEDDEDYGSGSAMSSTTETFTTETLTTETPTTVRESTTTEEETTTEAAATSTTTIITPDDDDYYSGSGSGSGVSSTRPQDETTTASTDIYISTETSTVDDVNALITRVQNNIVTTAESTKQESTRSLFKTTQKPASTTPPRVPMTDSWTRESATTTTTTESVETTTQASTSRLIKTEETTTEQYRGQSTEEKGINKLWTSTKFTTKQSVETTTPSEPAKMALTNNKKEPGFTLTTEVIAGVVGCALLALLLIAFLMYRLKKRDEGSYLLDESNAYPVDYKKFHVSDKEAFI</sequence>
<dbReference type="InterPro" id="IPR001050">
    <property type="entry name" value="Syndecan"/>
</dbReference>
<feature type="domain" description="Neurexin/syndecan/glycophorin C" evidence="12">
    <location>
        <begin position="319"/>
        <end position="337"/>
    </location>
</feature>
<dbReference type="AlphaFoldDB" id="A0A6S7GJ93"/>
<proteinExistence type="inferred from homology"/>
<dbReference type="SMART" id="SM00294">
    <property type="entry name" value="4.1m"/>
    <property type="match status" value="1"/>
</dbReference>
<evidence type="ECO:0000256" key="11">
    <source>
        <dbReference type="SAM" id="SignalP"/>
    </source>
</evidence>
<evidence type="ECO:0000313" key="13">
    <source>
        <dbReference type="EMBL" id="CAB3985021.1"/>
    </source>
</evidence>
<evidence type="ECO:0000256" key="3">
    <source>
        <dbReference type="ARBA" id="ARBA00022692"/>
    </source>
</evidence>
<keyword evidence="6 10" id="KW-0472">Membrane</keyword>
<dbReference type="GO" id="GO:0016020">
    <property type="term" value="C:membrane"/>
    <property type="evidence" value="ECO:0007669"/>
    <property type="project" value="UniProtKB-SubCell"/>
</dbReference>
<dbReference type="OrthoDB" id="6022752at2759"/>
<keyword evidence="5 10" id="KW-1133">Transmembrane helix</keyword>
<name>A0A6S7GJ93_PARCT</name>
<evidence type="ECO:0000256" key="1">
    <source>
        <dbReference type="ARBA" id="ARBA00004479"/>
    </source>
</evidence>
<keyword evidence="11" id="KW-0732">Signal</keyword>
<evidence type="ECO:0000256" key="7">
    <source>
        <dbReference type="ARBA" id="ARBA00023180"/>
    </source>
</evidence>
<evidence type="ECO:0000256" key="8">
    <source>
        <dbReference type="ARBA" id="ARBA00023207"/>
    </source>
</evidence>
<keyword evidence="8" id="KW-0357">Heparan sulfate</keyword>
<keyword evidence="3 10" id="KW-0812">Transmembrane</keyword>
<evidence type="ECO:0000256" key="2">
    <source>
        <dbReference type="ARBA" id="ARBA00005343"/>
    </source>
</evidence>
<gene>
    <name evidence="13" type="ORF">PACLA_8A086640</name>
</gene>
<dbReference type="Pfam" id="PF01034">
    <property type="entry name" value="Syndecan"/>
    <property type="match status" value="1"/>
</dbReference>
<dbReference type="GO" id="GO:0009986">
    <property type="term" value="C:cell surface"/>
    <property type="evidence" value="ECO:0007669"/>
    <property type="project" value="TreeGrafter"/>
</dbReference>